<comment type="caution">
    <text evidence="2">The sequence shown here is derived from an EMBL/GenBank/DDBJ whole genome shotgun (WGS) entry which is preliminary data.</text>
</comment>
<dbReference type="Proteomes" id="UP000295197">
    <property type="component" value="Unassembled WGS sequence"/>
</dbReference>
<accession>A0A4R3VUI7</accession>
<protein>
    <submittedName>
        <fullName evidence="2">SusD-like starch-binding protein associating with outer membrane</fullName>
    </submittedName>
</protein>
<organism evidence="2 3">
    <name type="scientific">Sphingobacterium alimentarium</name>
    <dbReference type="NCBI Taxonomy" id="797292"/>
    <lineage>
        <taxon>Bacteria</taxon>
        <taxon>Pseudomonadati</taxon>
        <taxon>Bacteroidota</taxon>
        <taxon>Sphingobacteriia</taxon>
        <taxon>Sphingobacteriales</taxon>
        <taxon>Sphingobacteriaceae</taxon>
        <taxon>Sphingobacterium</taxon>
    </lineage>
</organism>
<keyword evidence="3" id="KW-1185">Reference proteome</keyword>
<dbReference type="InterPro" id="IPR041662">
    <property type="entry name" value="SusD-like_2"/>
</dbReference>
<evidence type="ECO:0000313" key="3">
    <source>
        <dbReference type="Proteomes" id="UP000295197"/>
    </source>
</evidence>
<dbReference type="SUPFAM" id="SSF48452">
    <property type="entry name" value="TPR-like"/>
    <property type="match status" value="1"/>
</dbReference>
<reference evidence="2 3" key="1">
    <citation type="submission" date="2019-03" db="EMBL/GenBank/DDBJ databases">
        <title>Genomic Encyclopedia of Type Strains, Phase IV (KMG-IV): sequencing the most valuable type-strain genomes for metagenomic binning, comparative biology and taxonomic classification.</title>
        <authorList>
            <person name="Goeker M."/>
        </authorList>
    </citation>
    <scope>NUCLEOTIDE SEQUENCE [LARGE SCALE GENOMIC DNA]</scope>
    <source>
        <strain evidence="2 3">DSM 22362</strain>
    </source>
</reference>
<dbReference type="AlphaFoldDB" id="A0A4R3VUI7"/>
<dbReference type="Pfam" id="PF12771">
    <property type="entry name" value="SusD-like_2"/>
    <property type="match status" value="1"/>
</dbReference>
<dbReference type="OrthoDB" id="9766256at2"/>
<dbReference type="EMBL" id="SMBZ01000031">
    <property type="protein sequence ID" value="TCV10856.1"/>
    <property type="molecule type" value="Genomic_DNA"/>
</dbReference>
<name>A0A4R3VUI7_9SPHI</name>
<feature type="signal peptide" evidence="1">
    <location>
        <begin position="1"/>
        <end position="22"/>
    </location>
</feature>
<evidence type="ECO:0000313" key="2">
    <source>
        <dbReference type="EMBL" id="TCV10856.1"/>
    </source>
</evidence>
<gene>
    <name evidence="2" type="ORF">EDC17_103118</name>
</gene>
<dbReference type="InterPro" id="IPR011990">
    <property type="entry name" value="TPR-like_helical_dom_sf"/>
</dbReference>
<keyword evidence="1" id="KW-0732">Signal</keyword>
<feature type="chain" id="PRO_5020437442" evidence="1">
    <location>
        <begin position="23"/>
        <end position="489"/>
    </location>
</feature>
<proteinExistence type="predicted"/>
<evidence type="ECO:0000256" key="1">
    <source>
        <dbReference type="SAM" id="SignalP"/>
    </source>
</evidence>
<dbReference type="RefSeq" id="WP_132778185.1">
    <property type="nucleotide sequence ID" value="NZ_SMBZ01000031.1"/>
</dbReference>
<dbReference type="Gene3D" id="1.25.40.390">
    <property type="match status" value="1"/>
</dbReference>
<dbReference type="PROSITE" id="PS51257">
    <property type="entry name" value="PROKAR_LIPOPROTEIN"/>
    <property type="match status" value="1"/>
</dbReference>
<sequence length="489" mass="56027">MKTLIKSSIICAALALSMGSCTKDFVKMNTNPNESAAVAPQTLLAPAIYNVINANLDRNLRINNEFMQVTVTRNDNREFHRYEVRATESEYMWRNWYLELTNIRDIFNRAEEGRQTGYQTYQGISLILDAWVSSLLTDTYGDIPYFESNLGYINNNTSPKFDKQEDIYRDLLLKLERANELLKENVAVESGNAEFDPIYSSDPAKWRKLGNSLYLRLLLRTSHKAELNSVAKIKEILETNASEYPLMAAQAESGILRFQGQEPFLNPFFNTRDLDFNGDKGYSEFFINNLLELNDPRLSTWATEATLGVYGGMQSGYPKGSIPERQSTLQVSLKNTAMPGIIMTYAELQFIIAELAERGIVQKDAEQHYKNGVNASMELWNKTITDAYFDNTKIGFQTDDTQTDRLKKIHLQKYFSLLFTDFQQWFEYRRTGLLDLYTGAALENDGKMPVRLSYPLISQSLNKANYDEAVSRMGGDRINNLMWWQIGVN</sequence>